<dbReference type="SUPFAM" id="SSF52540">
    <property type="entry name" value="P-loop containing nucleoside triphosphate hydrolases"/>
    <property type="match status" value="1"/>
</dbReference>
<protein>
    <submittedName>
        <fullName evidence="4">OLC1v1004992C1</fullName>
    </submittedName>
</protein>
<dbReference type="GO" id="GO:0016787">
    <property type="term" value="F:hydrolase activity"/>
    <property type="evidence" value="ECO:0007669"/>
    <property type="project" value="UniProtKB-KW"/>
</dbReference>
<dbReference type="EMBL" id="OX459122">
    <property type="protein sequence ID" value="CAI9105955.1"/>
    <property type="molecule type" value="Genomic_DNA"/>
</dbReference>
<dbReference type="InterPro" id="IPR050747">
    <property type="entry name" value="Mitochondrial_chaperone_BCS1"/>
</dbReference>
<keyword evidence="2" id="KW-0812">Transmembrane</keyword>
<dbReference type="PANTHER" id="PTHR23070">
    <property type="entry name" value="BCS1 AAA-TYPE ATPASE"/>
    <property type="match status" value="1"/>
</dbReference>
<keyword evidence="2" id="KW-1133">Transmembrane helix</keyword>
<evidence type="ECO:0000259" key="3">
    <source>
        <dbReference type="Pfam" id="PF14363"/>
    </source>
</evidence>
<keyword evidence="2" id="KW-0472">Membrane</keyword>
<evidence type="ECO:0000313" key="4">
    <source>
        <dbReference type="EMBL" id="CAI9105955.1"/>
    </source>
</evidence>
<reference evidence="4" key="1">
    <citation type="submission" date="2023-03" db="EMBL/GenBank/DDBJ databases">
        <authorList>
            <person name="Julca I."/>
        </authorList>
    </citation>
    <scope>NUCLEOTIDE SEQUENCE</scope>
</reference>
<feature type="domain" description="AAA-type ATPase N-terminal" evidence="3">
    <location>
        <begin position="42"/>
        <end position="133"/>
    </location>
</feature>
<sequence length="227" mass="26682">MAISTIPAVKKVKRVNLGQKWGSFSSTMAALMFIWTIYKSYFPSQLRSFMKMLKRFVSQYIQISFPQYQGEGFQLYRTPAYQAIERYLHKKSSDQAQFLTARVAPNSEAIVLGIEDNEEVIDEFQGIRTWWASRKQNISNRQSISYNHSAEERRYFRLTFHKKHREIVTIVYLKHVLGEATFDTLAMEPEKKKEIMDDLINFSKAKEFYTKIGKAWKRGYLLYGPPS</sequence>
<feature type="transmembrane region" description="Helical" evidence="2">
    <location>
        <begin position="21"/>
        <end position="38"/>
    </location>
</feature>
<evidence type="ECO:0000313" key="5">
    <source>
        <dbReference type="Proteomes" id="UP001161247"/>
    </source>
</evidence>
<dbReference type="InterPro" id="IPR027417">
    <property type="entry name" value="P-loop_NTPase"/>
</dbReference>
<keyword evidence="5" id="KW-1185">Reference proteome</keyword>
<accession>A0AAV1DDL7</accession>
<dbReference type="Pfam" id="PF14363">
    <property type="entry name" value="AAA_assoc"/>
    <property type="match status" value="1"/>
</dbReference>
<dbReference type="InterPro" id="IPR025753">
    <property type="entry name" value="AAA_N_dom"/>
</dbReference>
<dbReference type="Proteomes" id="UP001161247">
    <property type="component" value="Chromosome 5"/>
</dbReference>
<evidence type="ECO:0000256" key="2">
    <source>
        <dbReference type="SAM" id="Phobius"/>
    </source>
</evidence>
<proteinExistence type="predicted"/>
<gene>
    <name evidence="4" type="ORF">OLC1_LOCUS14549</name>
</gene>
<name>A0AAV1DDL7_OLDCO</name>
<organism evidence="4 5">
    <name type="scientific">Oldenlandia corymbosa var. corymbosa</name>
    <dbReference type="NCBI Taxonomy" id="529605"/>
    <lineage>
        <taxon>Eukaryota</taxon>
        <taxon>Viridiplantae</taxon>
        <taxon>Streptophyta</taxon>
        <taxon>Embryophyta</taxon>
        <taxon>Tracheophyta</taxon>
        <taxon>Spermatophyta</taxon>
        <taxon>Magnoliopsida</taxon>
        <taxon>eudicotyledons</taxon>
        <taxon>Gunneridae</taxon>
        <taxon>Pentapetalae</taxon>
        <taxon>asterids</taxon>
        <taxon>lamiids</taxon>
        <taxon>Gentianales</taxon>
        <taxon>Rubiaceae</taxon>
        <taxon>Rubioideae</taxon>
        <taxon>Spermacoceae</taxon>
        <taxon>Hedyotis-Oldenlandia complex</taxon>
        <taxon>Oldenlandia</taxon>
    </lineage>
</organism>
<dbReference type="Gene3D" id="3.40.50.300">
    <property type="entry name" value="P-loop containing nucleotide triphosphate hydrolases"/>
    <property type="match status" value="1"/>
</dbReference>
<keyword evidence="1" id="KW-0378">Hydrolase</keyword>
<dbReference type="AlphaFoldDB" id="A0AAV1DDL7"/>
<evidence type="ECO:0000256" key="1">
    <source>
        <dbReference type="ARBA" id="ARBA00022801"/>
    </source>
</evidence>